<feature type="region of interest" description="Disordered" evidence="4">
    <location>
        <begin position="1"/>
        <end position="21"/>
    </location>
</feature>
<comment type="caution">
    <text evidence="5">The sequence shown here is derived from an EMBL/GenBank/DDBJ whole genome shotgun (WGS) entry which is preliminary data.</text>
</comment>
<comment type="similarity">
    <text evidence="1">Belongs to the SdhE FAD assembly factor family.</text>
</comment>
<dbReference type="Gene3D" id="1.10.150.250">
    <property type="entry name" value="Flavinator of succinate dehydrogenase"/>
    <property type="match status" value="1"/>
</dbReference>
<dbReference type="PANTHER" id="PTHR12469:SF2">
    <property type="entry name" value="SUCCINATE DEHYDROGENASE ASSEMBLY FACTOR 2, MITOCHONDRIAL"/>
    <property type="match status" value="1"/>
</dbReference>
<dbReference type="Proteomes" id="UP000316225">
    <property type="component" value="Unassembled WGS sequence"/>
</dbReference>
<dbReference type="EMBL" id="VLKU01000013">
    <property type="protein sequence ID" value="TWI29651.1"/>
    <property type="molecule type" value="Genomic_DNA"/>
</dbReference>
<name>A0A562NCL2_9RHOB</name>
<proteinExistence type="inferred from homology"/>
<dbReference type="PANTHER" id="PTHR12469">
    <property type="entry name" value="PROTEIN EMI5 HOMOLOG, MITOCHONDRIAL"/>
    <property type="match status" value="1"/>
</dbReference>
<sequence length="111" mass="12927">MTLDHMRLPGNRQAGGKMEEHEERLRKLRMRSWRRGIKEMDLILGPFSDSEIEAMSPADLDLYEVLLNENDQDLYPWITARFSGNHPGPEQFSALLDRVADFARDRLAKKN</sequence>
<dbReference type="AlphaFoldDB" id="A0A562NCL2"/>
<gene>
    <name evidence="5" type="ORF">IQ24_03465</name>
</gene>
<evidence type="ECO:0000256" key="4">
    <source>
        <dbReference type="SAM" id="MobiDB-lite"/>
    </source>
</evidence>
<evidence type="ECO:0000256" key="1">
    <source>
        <dbReference type="ARBA" id="ARBA00008571"/>
    </source>
</evidence>
<dbReference type="Pfam" id="PF03937">
    <property type="entry name" value="Sdh5"/>
    <property type="match status" value="1"/>
</dbReference>
<organism evidence="5 6">
    <name type="scientific">Paracoccus sulfuroxidans</name>
    <dbReference type="NCBI Taxonomy" id="384678"/>
    <lineage>
        <taxon>Bacteria</taxon>
        <taxon>Pseudomonadati</taxon>
        <taxon>Pseudomonadota</taxon>
        <taxon>Alphaproteobacteria</taxon>
        <taxon>Rhodobacterales</taxon>
        <taxon>Paracoccaceae</taxon>
        <taxon>Paracoccus</taxon>
    </lineage>
</organism>
<evidence type="ECO:0000256" key="3">
    <source>
        <dbReference type="ARBA" id="ARBA00023186"/>
    </source>
</evidence>
<accession>A0A562NCL2</accession>
<dbReference type="GO" id="GO:0006099">
    <property type="term" value="P:tricarboxylic acid cycle"/>
    <property type="evidence" value="ECO:0007669"/>
    <property type="project" value="TreeGrafter"/>
</dbReference>
<evidence type="ECO:0000256" key="2">
    <source>
        <dbReference type="ARBA" id="ARBA00019418"/>
    </source>
</evidence>
<keyword evidence="6" id="KW-1185">Reference proteome</keyword>
<dbReference type="InterPro" id="IPR036714">
    <property type="entry name" value="SDH_sf"/>
</dbReference>
<protein>
    <recommendedName>
        <fullName evidence="2">FAD assembly factor SdhE</fullName>
    </recommendedName>
</protein>
<reference evidence="5 6" key="1">
    <citation type="journal article" date="2015" name="Stand. Genomic Sci.">
        <title>Genomic Encyclopedia of Bacterial and Archaeal Type Strains, Phase III: the genomes of soil and plant-associated and newly described type strains.</title>
        <authorList>
            <person name="Whitman W.B."/>
            <person name="Woyke T."/>
            <person name="Klenk H.P."/>
            <person name="Zhou Y."/>
            <person name="Lilburn T.G."/>
            <person name="Beck B.J."/>
            <person name="De Vos P."/>
            <person name="Vandamme P."/>
            <person name="Eisen J.A."/>
            <person name="Garrity G."/>
            <person name="Hugenholtz P."/>
            <person name="Kyrpides N.C."/>
        </authorList>
    </citation>
    <scope>NUCLEOTIDE SEQUENCE [LARGE SCALE GENOMIC DNA]</scope>
    <source>
        <strain evidence="5 6">CGMCC 1.5364</strain>
    </source>
</reference>
<keyword evidence="3" id="KW-0143">Chaperone</keyword>
<evidence type="ECO:0000313" key="6">
    <source>
        <dbReference type="Proteomes" id="UP000316225"/>
    </source>
</evidence>
<dbReference type="SUPFAM" id="SSF109910">
    <property type="entry name" value="YgfY-like"/>
    <property type="match status" value="1"/>
</dbReference>
<dbReference type="InterPro" id="IPR005631">
    <property type="entry name" value="SDH"/>
</dbReference>
<evidence type="ECO:0000313" key="5">
    <source>
        <dbReference type="EMBL" id="TWI29651.1"/>
    </source>
</evidence>
<dbReference type="RefSeq" id="WP_338419481.1">
    <property type="nucleotide sequence ID" value="NZ_VLKU01000013.1"/>
</dbReference>